<dbReference type="Proteomes" id="UP000274922">
    <property type="component" value="Unassembled WGS sequence"/>
</dbReference>
<gene>
    <name evidence="3" type="ORF">CXG81DRAFT_25670</name>
</gene>
<dbReference type="InterPro" id="IPR006722">
    <property type="entry name" value="Sedlin"/>
</dbReference>
<protein>
    <recommendedName>
        <fullName evidence="2">Trafficking protein particle complex subunit 2-like protein</fullName>
    </recommendedName>
</protein>
<organism evidence="3 4">
    <name type="scientific">Caulochytrium protostelioides</name>
    <dbReference type="NCBI Taxonomy" id="1555241"/>
    <lineage>
        <taxon>Eukaryota</taxon>
        <taxon>Fungi</taxon>
        <taxon>Fungi incertae sedis</taxon>
        <taxon>Chytridiomycota</taxon>
        <taxon>Chytridiomycota incertae sedis</taxon>
        <taxon>Chytridiomycetes</taxon>
        <taxon>Caulochytriales</taxon>
        <taxon>Caulochytriaceae</taxon>
        <taxon>Caulochytrium</taxon>
    </lineage>
</organism>
<dbReference type="Pfam" id="PF04628">
    <property type="entry name" value="Sedlin_N"/>
    <property type="match status" value="1"/>
</dbReference>
<name>A0A4P9X8P4_9FUNG</name>
<comment type="similarity">
    <text evidence="1">Belongs to the TRAPP small subunits family. Sedlin subfamily.</text>
</comment>
<evidence type="ECO:0000313" key="3">
    <source>
        <dbReference type="EMBL" id="RKP01635.1"/>
    </source>
</evidence>
<dbReference type="AlphaFoldDB" id="A0A4P9X8P4"/>
<dbReference type="SUPFAM" id="SSF64356">
    <property type="entry name" value="SNARE-like"/>
    <property type="match status" value="1"/>
</dbReference>
<sequence length="168" mass="18273">MSTWKLSCLAVLGKANNPLYLRTFVDDGNELRYHYLNHTACDVIEERTTPPAPAATGGHAAAAAAQLAAAKWAAATDLYLGLLFTTADVAVYGYMTNTRIKFILTLHAGDAVVREADVRAVFARVHLAYCQLVCNPFYDPESQRLIASPRFNQAMAALGGEQRKPQTA</sequence>
<dbReference type="GO" id="GO:0006888">
    <property type="term" value="P:endoplasmic reticulum to Golgi vesicle-mediated transport"/>
    <property type="evidence" value="ECO:0007669"/>
    <property type="project" value="InterPro"/>
</dbReference>
<dbReference type="InterPro" id="IPR011012">
    <property type="entry name" value="Longin-like_dom_sf"/>
</dbReference>
<keyword evidence="4" id="KW-1185">Reference proteome</keyword>
<evidence type="ECO:0000256" key="2">
    <source>
        <dbReference type="ARBA" id="ARBA00024408"/>
    </source>
</evidence>
<accession>A0A4P9X8P4</accession>
<dbReference type="Gene3D" id="3.30.450.70">
    <property type="match status" value="1"/>
</dbReference>
<dbReference type="CDD" id="cd14854">
    <property type="entry name" value="TRAPPC2L"/>
    <property type="match status" value="1"/>
</dbReference>
<dbReference type="GO" id="GO:0005737">
    <property type="term" value="C:cytoplasm"/>
    <property type="evidence" value="ECO:0007669"/>
    <property type="project" value="GOC"/>
</dbReference>
<proteinExistence type="inferred from homology"/>
<evidence type="ECO:0000313" key="4">
    <source>
        <dbReference type="Proteomes" id="UP000274922"/>
    </source>
</evidence>
<dbReference type="PANTHER" id="PTHR12403">
    <property type="entry name" value="TRAFFICKING PROTEIN PARTICLE COMPLEX SUBUNIT 2"/>
    <property type="match status" value="1"/>
</dbReference>
<evidence type="ECO:0000256" key="1">
    <source>
        <dbReference type="ARBA" id="ARBA00006626"/>
    </source>
</evidence>
<dbReference type="OrthoDB" id="18320at2759"/>
<dbReference type="EMBL" id="ML014165">
    <property type="protein sequence ID" value="RKP01635.1"/>
    <property type="molecule type" value="Genomic_DNA"/>
</dbReference>
<dbReference type="STRING" id="1555241.A0A4P9X8P4"/>
<dbReference type="InterPro" id="IPR044760">
    <property type="entry name" value="TRAPPC2L"/>
</dbReference>
<reference evidence="4" key="1">
    <citation type="journal article" date="2018" name="Nat. Microbiol.">
        <title>Leveraging single-cell genomics to expand the fungal tree of life.</title>
        <authorList>
            <person name="Ahrendt S.R."/>
            <person name="Quandt C.A."/>
            <person name="Ciobanu D."/>
            <person name="Clum A."/>
            <person name="Salamov A."/>
            <person name="Andreopoulos B."/>
            <person name="Cheng J.F."/>
            <person name="Woyke T."/>
            <person name="Pelin A."/>
            <person name="Henrissat B."/>
            <person name="Reynolds N.K."/>
            <person name="Benny G.L."/>
            <person name="Smith M.E."/>
            <person name="James T.Y."/>
            <person name="Grigoriev I.V."/>
        </authorList>
    </citation>
    <scope>NUCLEOTIDE SEQUENCE [LARGE SCALE GENOMIC DNA]</scope>
    <source>
        <strain evidence="4">ATCC 52028</strain>
    </source>
</reference>